<reference evidence="1 2" key="1">
    <citation type="journal article" date="2023" name="Nucleic Acids Res.">
        <title>The hologenome of Daphnia magna reveals possible DNA methylation and microbiome-mediated evolution of the host genome.</title>
        <authorList>
            <person name="Chaturvedi A."/>
            <person name="Li X."/>
            <person name="Dhandapani V."/>
            <person name="Marshall H."/>
            <person name="Kissane S."/>
            <person name="Cuenca-Cambronero M."/>
            <person name="Asole G."/>
            <person name="Calvet F."/>
            <person name="Ruiz-Romero M."/>
            <person name="Marangio P."/>
            <person name="Guigo R."/>
            <person name="Rago D."/>
            <person name="Mirbahai L."/>
            <person name="Eastwood N."/>
            <person name="Colbourne J.K."/>
            <person name="Zhou J."/>
            <person name="Mallon E."/>
            <person name="Orsini L."/>
        </authorList>
    </citation>
    <scope>NUCLEOTIDE SEQUENCE [LARGE SCALE GENOMIC DNA]</scope>
    <source>
        <strain evidence="1">LRV0_1</strain>
    </source>
</reference>
<dbReference type="Proteomes" id="UP001234178">
    <property type="component" value="Unassembled WGS sequence"/>
</dbReference>
<dbReference type="EMBL" id="JAOYFB010000038">
    <property type="protein sequence ID" value="KAK4026182.1"/>
    <property type="molecule type" value="Genomic_DNA"/>
</dbReference>
<gene>
    <name evidence="1" type="ORF">OUZ56_015199</name>
</gene>
<name>A0ABR0AM39_9CRUS</name>
<proteinExistence type="predicted"/>
<evidence type="ECO:0000313" key="1">
    <source>
        <dbReference type="EMBL" id="KAK4026182.1"/>
    </source>
</evidence>
<organism evidence="1 2">
    <name type="scientific">Daphnia magna</name>
    <dbReference type="NCBI Taxonomy" id="35525"/>
    <lineage>
        <taxon>Eukaryota</taxon>
        <taxon>Metazoa</taxon>
        <taxon>Ecdysozoa</taxon>
        <taxon>Arthropoda</taxon>
        <taxon>Crustacea</taxon>
        <taxon>Branchiopoda</taxon>
        <taxon>Diplostraca</taxon>
        <taxon>Cladocera</taxon>
        <taxon>Anomopoda</taxon>
        <taxon>Daphniidae</taxon>
        <taxon>Daphnia</taxon>
    </lineage>
</organism>
<sequence>MGSFFLNISLLQKNKITPKVNNKHFASQYCCCFSGSGIFAPKIGARAQEKAVLVQQLTIVLKSILVARVAAALKVVLGAESTHTHKMMMVQEKEEPVHWAKLVVPPPGNAPSLCRATPSLTTFFFIFYFGS</sequence>
<comment type="caution">
    <text evidence="1">The sequence shown here is derived from an EMBL/GenBank/DDBJ whole genome shotgun (WGS) entry which is preliminary data.</text>
</comment>
<accession>A0ABR0AM39</accession>
<keyword evidence="2" id="KW-1185">Reference proteome</keyword>
<protein>
    <submittedName>
        <fullName evidence="1">Uncharacterized protein</fullName>
    </submittedName>
</protein>
<evidence type="ECO:0000313" key="2">
    <source>
        <dbReference type="Proteomes" id="UP001234178"/>
    </source>
</evidence>